<name>A0A4V6AX78_STRLS</name>
<keyword evidence="1" id="KW-0812">Transmembrane</keyword>
<keyword evidence="3" id="KW-1185">Reference proteome</keyword>
<keyword evidence="1" id="KW-0472">Membrane</keyword>
<protein>
    <submittedName>
        <fullName evidence="2">DUF3995 domain-containing protein</fullName>
    </submittedName>
</protein>
<proteinExistence type="predicted"/>
<comment type="caution">
    <text evidence="2">The sequence shown here is derived from an EMBL/GenBank/DDBJ whole genome shotgun (WGS) entry which is preliminary data.</text>
</comment>
<dbReference type="RefSeq" id="WP_137311315.1">
    <property type="nucleotide sequence ID" value="NZ_SZNQ01000003.1"/>
</dbReference>
<dbReference type="OrthoDB" id="4275027at2"/>
<feature type="transmembrane region" description="Helical" evidence="1">
    <location>
        <begin position="121"/>
        <end position="139"/>
    </location>
</feature>
<accession>A0A4V6AX78</accession>
<dbReference type="Proteomes" id="UP000305929">
    <property type="component" value="Unassembled WGS sequence"/>
</dbReference>
<evidence type="ECO:0000256" key="1">
    <source>
        <dbReference type="SAM" id="Phobius"/>
    </source>
</evidence>
<dbReference type="InterPro" id="IPR025058">
    <property type="entry name" value="DUF3995"/>
</dbReference>
<keyword evidence="1" id="KW-1133">Transmembrane helix</keyword>
<dbReference type="AlphaFoldDB" id="A0A4V6AX78"/>
<sequence>MNIERTASHLSITALTTLAGLHVAWGLGSSWPLPDRESFSDAVVGRPKAPGPKACYAVACALGSAALLVAGRPKHRPALSQLGTAGVAGVLALRGIAGLSGHTDLLSPGSTSTRFRRLDRLAYSPLCLALSASTAIAAIRRNNQMRSTEHAMRWRLCQGTSAPAPTTRRP</sequence>
<gene>
    <name evidence="2" type="ORF">E4U91_36410</name>
</gene>
<feature type="transmembrane region" description="Helical" evidence="1">
    <location>
        <begin position="82"/>
        <end position="101"/>
    </location>
</feature>
<evidence type="ECO:0000313" key="2">
    <source>
        <dbReference type="EMBL" id="TKS96212.1"/>
    </source>
</evidence>
<feature type="transmembrane region" description="Helical" evidence="1">
    <location>
        <begin position="50"/>
        <end position="70"/>
    </location>
</feature>
<evidence type="ECO:0000313" key="3">
    <source>
        <dbReference type="Proteomes" id="UP000305929"/>
    </source>
</evidence>
<dbReference type="EMBL" id="SZNQ01000003">
    <property type="protein sequence ID" value="TKS96212.1"/>
    <property type="molecule type" value="Genomic_DNA"/>
</dbReference>
<organism evidence="2 3">
    <name type="scientific">Streptomyces lasalocidi</name>
    <name type="common">Streptomyces lasaliensis</name>
    <dbReference type="NCBI Taxonomy" id="324833"/>
    <lineage>
        <taxon>Bacteria</taxon>
        <taxon>Bacillati</taxon>
        <taxon>Actinomycetota</taxon>
        <taxon>Actinomycetes</taxon>
        <taxon>Kitasatosporales</taxon>
        <taxon>Streptomycetaceae</taxon>
        <taxon>Streptomyces</taxon>
    </lineage>
</organism>
<dbReference type="Pfam" id="PF13160">
    <property type="entry name" value="DUF3995"/>
    <property type="match status" value="1"/>
</dbReference>
<reference evidence="2 3" key="1">
    <citation type="submission" date="2019-04" db="EMBL/GenBank/DDBJ databases">
        <title>Streptomyces lasaliensis sp. nov., an Actinomycete isolated from soil which produces the polyether antibiotic lasalocid.</title>
        <authorList>
            <person name="Erwin G."/>
            <person name="Haber C."/>
        </authorList>
    </citation>
    <scope>NUCLEOTIDE SEQUENCE [LARGE SCALE GENOMIC DNA]</scope>
    <source>
        <strain evidence="2 3">X-537</strain>
    </source>
</reference>